<comment type="caution">
    <text evidence="1">The sequence shown here is derived from an EMBL/GenBank/DDBJ whole genome shotgun (WGS) entry which is preliminary data.</text>
</comment>
<dbReference type="EMBL" id="JAUTXU010000035">
    <property type="protein sequence ID" value="KAK3717851.1"/>
    <property type="molecule type" value="Genomic_DNA"/>
</dbReference>
<sequence length="160" mass="16949">MICPISRGGAIDASGYNDHGRRYIVYKVDGNAIGHGGACGNTIPPIVSTPIVIQPVEADGITLALGSRELLDNNGEADQGIIEAPSLVRMESKWILFFSSGCFATKHYTVSYATSNSIAGPYTRADKPLFKTGDDGVFAPGVVLSTQQILDSQLPSEDKC</sequence>
<reference evidence="1" key="1">
    <citation type="submission" date="2023-07" db="EMBL/GenBank/DDBJ databases">
        <title>Black Yeasts Isolated from many extreme environments.</title>
        <authorList>
            <person name="Coleine C."/>
            <person name="Stajich J.E."/>
            <person name="Selbmann L."/>
        </authorList>
    </citation>
    <scope>NUCLEOTIDE SEQUENCE</scope>
    <source>
        <strain evidence="1">CCFEE 5714</strain>
    </source>
</reference>
<organism evidence="1 2">
    <name type="scientific">Vermiconidia calcicola</name>
    <dbReference type="NCBI Taxonomy" id="1690605"/>
    <lineage>
        <taxon>Eukaryota</taxon>
        <taxon>Fungi</taxon>
        <taxon>Dikarya</taxon>
        <taxon>Ascomycota</taxon>
        <taxon>Pezizomycotina</taxon>
        <taxon>Dothideomycetes</taxon>
        <taxon>Dothideomycetidae</taxon>
        <taxon>Mycosphaerellales</taxon>
        <taxon>Extremaceae</taxon>
        <taxon>Vermiconidia</taxon>
    </lineage>
</organism>
<protein>
    <submittedName>
        <fullName evidence="1">Uncharacterized protein</fullName>
    </submittedName>
</protein>
<accession>A0ACC3NJ31</accession>
<proteinExistence type="predicted"/>
<keyword evidence="2" id="KW-1185">Reference proteome</keyword>
<name>A0ACC3NJ31_9PEZI</name>
<evidence type="ECO:0000313" key="2">
    <source>
        <dbReference type="Proteomes" id="UP001281147"/>
    </source>
</evidence>
<dbReference type="Proteomes" id="UP001281147">
    <property type="component" value="Unassembled WGS sequence"/>
</dbReference>
<gene>
    <name evidence="1" type="ORF">LTR37_005623</name>
</gene>
<evidence type="ECO:0000313" key="1">
    <source>
        <dbReference type="EMBL" id="KAK3717851.1"/>
    </source>
</evidence>